<comment type="caution">
    <text evidence="2">The sequence shown here is derived from an EMBL/GenBank/DDBJ whole genome shotgun (WGS) entry which is preliminary data.</text>
</comment>
<dbReference type="EMBL" id="BSYO01000020">
    <property type="protein sequence ID" value="GMH19237.1"/>
    <property type="molecule type" value="Genomic_DNA"/>
</dbReference>
<feature type="region of interest" description="Disordered" evidence="1">
    <location>
        <begin position="1"/>
        <end position="40"/>
    </location>
</feature>
<evidence type="ECO:0000256" key="1">
    <source>
        <dbReference type="SAM" id="MobiDB-lite"/>
    </source>
</evidence>
<protein>
    <submittedName>
        <fullName evidence="2">Uncharacterized protein</fullName>
    </submittedName>
</protein>
<dbReference type="Proteomes" id="UP001279734">
    <property type="component" value="Unassembled WGS sequence"/>
</dbReference>
<proteinExistence type="predicted"/>
<keyword evidence="3" id="KW-1185">Reference proteome</keyword>
<organism evidence="2 3">
    <name type="scientific">Nepenthes gracilis</name>
    <name type="common">Slender pitcher plant</name>
    <dbReference type="NCBI Taxonomy" id="150966"/>
    <lineage>
        <taxon>Eukaryota</taxon>
        <taxon>Viridiplantae</taxon>
        <taxon>Streptophyta</taxon>
        <taxon>Embryophyta</taxon>
        <taxon>Tracheophyta</taxon>
        <taxon>Spermatophyta</taxon>
        <taxon>Magnoliopsida</taxon>
        <taxon>eudicotyledons</taxon>
        <taxon>Gunneridae</taxon>
        <taxon>Pentapetalae</taxon>
        <taxon>Caryophyllales</taxon>
        <taxon>Nepenthaceae</taxon>
        <taxon>Nepenthes</taxon>
    </lineage>
</organism>
<evidence type="ECO:0000313" key="2">
    <source>
        <dbReference type="EMBL" id="GMH19237.1"/>
    </source>
</evidence>
<evidence type="ECO:0000313" key="3">
    <source>
        <dbReference type="Proteomes" id="UP001279734"/>
    </source>
</evidence>
<accession>A0AAD3SY82</accession>
<name>A0AAD3SY82_NEPGR</name>
<gene>
    <name evidence="2" type="ORF">Nepgr_021078</name>
</gene>
<reference evidence="2" key="1">
    <citation type="submission" date="2023-05" db="EMBL/GenBank/DDBJ databases">
        <title>Nepenthes gracilis genome sequencing.</title>
        <authorList>
            <person name="Fukushima K."/>
        </authorList>
    </citation>
    <scope>NUCLEOTIDE SEQUENCE</scope>
    <source>
        <strain evidence="2">SING2019-196</strain>
    </source>
</reference>
<dbReference type="AlphaFoldDB" id="A0AAD3SY82"/>
<sequence>MLAPLDDSGHSVSLNPRMQLDSDGAEESQHENHPNSELILNSVADDDIELTPRSIKRLSTKYSLDTLHSSVEDCCCCRGLLLDERKLAIALCPSTNPRS</sequence>